<dbReference type="Pfam" id="PF11396">
    <property type="entry name" value="PepSY_like"/>
    <property type="match status" value="3"/>
</dbReference>
<dbReference type="EMBL" id="CP032819">
    <property type="protein sequence ID" value="AZS31866.1"/>
    <property type="molecule type" value="Genomic_DNA"/>
</dbReference>
<proteinExistence type="predicted"/>
<feature type="domain" description="Putative beta-lactamase-inhibitor-like PepSY-like" evidence="1">
    <location>
        <begin position="52"/>
        <end position="142"/>
    </location>
</feature>
<accession>A0A3Q9IVQ6</accession>
<sequence>MTIFTSLLLAGFAFTSCDDDNDNYTPGEEIVNVLYEKYPNAQRVDWELQRDHYVADFRDNNIEKEAWFNTKGEWVMTESDIPFEDLPQAIQTAFGESEYKDWRVDDVDMLERVEMETMYVIEVEKGKQEFDLFYAEDGILIKAIEDLDNNYQPNTVPEVLKNFINNKYPQATIVDIEIEKGITEIDILHENKAKELHFNSANEWLYTTWEVKEREIQEIADNVKAANPGFHVDDIDYKESADNSKVYIFELEQGDHEKYVTVDMEGNIVG</sequence>
<evidence type="ECO:0000259" key="1">
    <source>
        <dbReference type="Pfam" id="PF11396"/>
    </source>
</evidence>
<dbReference type="AlphaFoldDB" id="A0A3Q9IVQ6"/>
<evidence type="ECO:0000313" key="2">
    <source>
        <dbReference type="EMBL" id="AZS31866.1"/>
    </source>
</evidence>
<dbReference type="OrthoDB" id="799540at2"/>
<evidence type="ECO:0000313" key="3">
    <source>
        <dbReference type="Proteomes" id="UP000270673"/>
    </source>
</evidence>
<gene>
    <name evidence="2" type="ORF">D8S85_03220</name>
</gene>
<dbReference type="KEGG" id="buy:D8S85_03220"/>
<dbReference type="SUPFAM" id="SSF160574">
    <property type="entry name" value="BT0923-like"/>
    <property type="match status" value="2"/>
</dbReference>
<feature type="domain" description="Putative beta-lactamase-inhibitor-like PepSY-like" evidence="1">
    <location>
        <begin position="153"/>
        <end position="187"/>
    </location>
</feature>
<organism evidence="2 3">
    <name type="scientific">Butyricimonas faecalis</name>
    <dbReference type="NCBI Taxonomy" id="2093856"/>
    <lineage>
        <taxon>Bacteria</taxon>
        <taxon>Pseudomonadati</taxon>
        <taxon>Bacteroidota</taxon>
        <taxon>Bacteroidia</taxon>
        <taxon>Bacteroidales</taxon>
        <taxon>Odoribacteraceae</taxon>
        <taxon>Butyricimonas</taxon>
    </lineage>
</organism>
<dbReference type="Proteomes" id="UP000270673">
    <property type="component" value="Chromosome"/>
</dbReference>
<protein>
    <recommendedName>
        <fullName evidence="1">Putative beta-lactamase-inhibitor-like PepSY-like domain-containing protein</fullName>
    </recommendedName>
</protein>
<keyword evidence="3" id="KW-1185">Reference proteome</keyword>
<dbReference type="InterPro" id="IPR021533">
    <property type="entry name" value="PepSY-like"/>
</dbReference>
<dbReference type="Gene3D" id="3.10.450.360">
    <property type="match status" value="2"/>
</dbReference>
<feature type="domain" description="Putative beta-lactamase-inhibitor-like PepSY-like" evidence="1">
    <location>
        <begin position="193"/>
        <end position="268"/>
    </location>
</feature>
<name>A0A3Q9IVQ6_9BACT</name>
<reference evidence="2 3" key="1">
    <citation type="submission" date="2018-10" db="EMBL/GenBank/DDBJ databases">
        <title>Butyricimonas faecalis sp. nov., isolated from human faeces and emended description of the genus Butyricimonas.</title>
        <authorList>
            <person name="Le Roy T."/>
            <person name="Van der Smissen P."/>
            <person name="Paquot A."/>
            <person name="Delzenne N."/>
            <person name="Muccioli G."/>
            <person name="Collet J.-F."/>
            <person name="Cani P.D."/>
        </authorList>
    </citation>
    <scope>NUCLEOTIDE SEQUENCE [LARGE SCALE GENOMIC DNA]</scope>
    <source>
        <strain evidence="2 3">H184</strain>
    </source>
</reference>